<reference evidence="2 3" key="1">
    <citation type="submission" date="2021-02" db="EMBL/GenBank/DDBJ databases">
        <authorList>
            <person name="Han P."/>
        </authorList>
    </citation>
    <scope>NUCLEOTIDE SEQUENCE [LARGE SCALE GENOMIC DNA]</scope>
    <source>
        <strain evidence="2">Candidatus Nitrospira sp. ZN2</strain>
    </source>
</reference>
<keyword evidence="3" id="KW-1185">Reference proteome</keyword>
<evidence type="ECO:0000256" key="1">
    <source>
        <dbReference type="SAM" id="MobiDB-lite"/>
    </source>
</evidence>
<gene>
    <name evidence="2" type="ORF">NSPZN2_100001</name>
</gene>
<evidence type="ECO:0000313" key="2">
    <source>
        <dbReference type="EMBL" id="CAE6723887.1"/>
    </source>
</evidence>
<dbReference type="Proteomes" id="UP000675880">
    <property type="component" value="Unassembled WGS sequence"/>
</dbReference>
<accession>A0ABM8QYS8</accession>
<protein>
    <submittedName>
        <fullName evidence="2">Uncharacterized protein</fullName>
    </submittedName>
</protein>
<feature type="region of interest" description="Disordered" evidence="1">
    <location>
        <begin position="29"/>
        <end position="52"/>
    </location>
</feature>
<organism evidence="2 3">
    <name type="scientific">Nitrospira defluvii</name>
    <dbReference type="NCBI Taxonomy" id="330214"/>
    <lineage>
        <taxon>Bacteria</taxon>
        <taxon>Pseudomonadati</taxon>
        <taxon>Nitrospirota</taxon>
        <taxon>Nitrospiria</taxon>
        <taxon>Nitrospirales</taxon>
        <taxon>Nitrospiraceae</taxon>
        <taxon>Nitrospira</taxon>
    </lineage>
</organism>
<proteinExistence type="predicted"/>
<evidence type="ECO:0000313" key="3">
    <source>
        <dbReference type="Proteomes" id="UP000675880"/>
    </source>
</evidence>
<dbReference type="EMBL" id="CAJNBJ010000002">
    <property type="protein sequence ID" value="CAE6723887.1"/>
    <property type="molecule type" value="Genomic_DNA"/>
</dbReference>
<dbReference type="RefSeq" id="WP_213041392.1">
    <property type="nucleotide sequence ID" value="NZ_CAJNBJ010000002.1"/>
</dbReference>
<sequence>MLRALELWHQALEADATAEQLDRRLRYLAQQQAGDESGAPPVGPGQRLGRLD</sequence>
<comment type="caution">
    <text evidence="2">The sequence shown here is derived from an EMBL/GenBank/DDBJ whole genome shotgun (WGS) entry which is preliminary data.</text>
</comment>
<name>A0ABM8QYS8_9BACT</name>